<reference evidence="2 3" key="1">
    <citation type="submission" date="2018-01" db="EMBL/GenBank/DDBJ databases">
        <title>Genomic Encyclopedia of Archaeal and Bacterial Type Strains, Phase II (KMG-II): from individual species to whole genera.</title>
        <authorList>
            <person name="Goeker M."/>
        </authorList>
    </citation>
    <scope>NUCLEOTIDE SEQUENCE [LARGE SCALE GENOMIC DNA]</scope>
    <source>
        <strain evidence="2 3">DSM 12048</strain>
    </source>
</reference>
<dbReference type="Proteomes" id="UP000239736">
    <property type="component" value="Unassembled WGS sequence"/>
</dbReference>
<protein>
    <recommendedName>
        <fullName evidence="4">DUF465 domain-containing protein</fullName>
    </recommendedName>
</protein>
<accession>A0A2S5JL57</accession>
<sequence>MPAHPRVHARPIAARKTENPMNAHIEMDPIEVLRVKLEVLRRQHRDLDDAIHAMEQSRRGDQLALRRLKKQKLRLKDEIARLEDQLTPDIIA</sequence>
<dbReference type="AlphaFoldDB" id="A0A2S5JL57"/>
<gene>
    <name evidence="2" type="ORF">LV82_00150</name>
</gene>
<name>A0A2S5JL57_9RHOB</name>
<evidence type="ECO:0000256" key="1">
    <source>
        <dbReference type="SAM" id="Coils"/>
    </source>
</evidence>
<keyword evidence="1" id="KW-0175">Coiled coil</keyword>
<keyword evidence="3" id="KW-1185">Reference proteome</keyword>
<feature type="coiled-coil region" evidence="1">
    <location>
        <begin position="30"/>
        <end position="85"/>
    </location>
</feature>
<evidence type="ECO:0000313" key="2">
    <source>
        <dbReference type="EMBL" id="PPB82224.1"/>
    </source>
</evidence>
<dbReference type="EMBL" id="PRDS01000001">
    <property type="protein sequence ID" value="PPB82224.1"/>
    <property type="molecule type" value="Genomic_DNA"/>
</dbReference>
<evidence type="ECO:0000313" key="3">
    <source>
        <dbReference type="Proteomes" id="UP000239736"/>
    </source>
</evidence>
<dbReference type="Gene3D" id="6.10.280.50">
    <property type="match status" value="1"/>
</dbReference>
<dbReference type="Pfam" id="PF04325">
    <property type="entry name" value="DUF465"/>
    <property type="match status" value="1"/>
</dbReference>
<dbReference type="InterPro" id="IPR038444">
    <property type="entry name" value="DUF465_sf"/>
</dbReference>
<proteinExistence type="predicted"/>
<evidence type="ECO:0008006" key="4">
    <source>
        <dbReference type="Google" id="ProtNLM"/>
    </source>
</evidence>
<comment type="caution">
    <text evidence="2">The sequence shown here is derived from an EMBL/GenBank/DDBJ whole genome shotgun (WGS) entry which is preliminary data.</text>
</comment>
<dbReference type="InterPro" id="IPR007420">
    <property type="entry name" value="DUF465"/>
</dbReference>
<organism evidence="2 3">
    <name type="scientific">Albidovulum inexpectatum</name>
    <dbReference type="NCBI Taxonomy" id="196587"/>
    <lineage>
        <taxon>Bacteria</taxon>
        <taxon>Pseudomonadati</taxon>
        <taxon>Pseudomonadota</taxon>
        <taxon>Alphaproteobacteria</taxon>
        <taxon>Rhodobacterales</taxon>
        <taxon>Paracoccaceae</taxon>
        <taxon>Albidovulum</taxon>
    </lineage>
</organism>